<evidence type="ECO:0000313" key="8">
    <source>
        <dbReference type="Proteomes" id="UP000234328"/>
    </source>
</evidence>
<name>A0A2N4UBG1_9BURK</name>
<feature type="transmembrane region" description="Helical" evidence="5">
    <location>
        <begin position="35"/>
        <end position="53"/>
    </location>
</feature>
<evidence type="ECO:0000256" key="1">
    <source>
        <dbReference type="ARBA" id="ARBA00004141"/>
    </source>
</evidence>
<keyword evidence="3 5" id="KW-1133">Transmembrane helix</keyword>
<feature type="transmembrane region" description="Helical" evidence="5">
    <location>
        <begin position="177"/>
        <end position="200"/>
    </location>
</feature>
<proteinExistence type="predicted"/>
<gene>
    <name evidence="7" type="ORF">CR155_18875</name>
</gene>
<evidence type="ECO:0000256" key="3">
    <source>
        <dbReference type="ARBA" id="ARBA00022989"/>
    </source>
</evidence>
<feature type="transmembrane region" description="Helical" evidence="5">
    <location>
        <begin position="212"/>
        <end position="231"/>
    </location>
</feature>
<protein>
    <submittedName>
        <fullName evidence="7">EamA family transporter</fullName>
    </submittedName>
</protein>
<evidence type="ECO:0000313" key="7">
    <source>
        <dbReference type="EMBL" id="PLC52362.1"/>
    </source>
</evidence>
<evidence type="ECO:0000259" key="6">
    <source>
        <dbReference type="Pfam" id="PF00892"/>
    </source>
</evidence>
<feature type="transmembrane region" description="Helical" evidence="5">
    <location>
        <begin position="268"/>
        <end position="286"/>
    </location>
</feature>
<evidence type="ECO:0000256" key="4">
    <source>
        <dbReference type="ARBA" id="ARBA00023136"/>
    </source>
</evidence>
<dbReference type="EMBL" id="PDNV01000014">
    <property type="protein sequence ID" value="PLC52362.1"/>
    <property type="molecule type" value="Genomic_DNA"/>
</dbReference>
<dbReference type="PANTHER" id="PTHR32322">
    <property type="entry name" value="INNER MEMBRANE TRANSPORTER"/>
    <property type="match status" value="1"/>
</dbReference>
<dbReference type="InterPro" id="IPR050638">
    <property type="entry name" value="AA-Vitamin_Transporters"/>
</dbReference>
<keyword evidence="8" id="KW-1185">Reference proteome</keyword>
<dbReference type="Pfam" id="PF00892">
    <property type="entry name" value="EamA"/>
    <property type="match status" value="2"/>
</dbReference>
<feature type="transmembrane region" description="Helical" evidence="5">
    <location>
        <begin position="126"/>
        <end position="146"/>
    </location>
</feature>
<dbReference type="SUPFAM" id="SSF103481">
    <property type="entry name" value="Multidrug resistance efflux transporter EmrE"/>
    <property type="match status" value="2"/>
</dbReference>
<comment type="subcellular location">
    <subcellularLocation>
        <location evidence="1">Membrane</location>
        <topology evidence="1">Multi-pass membrane protein</topology>
    </subcellularLocation>
</comment>
<feature type="transmembrane region" description="Helical" evidence="5">
    <location>
        <begin position="102"/>
        <end position="121"/>
    </location>
</feature>
<dbReference type="InterPro" id="IPR037185">
    <property type="entry name" value="EmrE-like"/>
</dbReference>
<dbReference type="AlphaFoldDB" id="A0A2N4UBG1"/>
<feature type="domain" description="EamA" evidence="6">
    <location>
        <begin position="8"/>
        <end position="145"/>
    </location>
</feature>
<sequence length="292" mass="30413">MVARVSLLTGLAMLAFAGNSILCRLALKDGRIDPFGFTVLRMVSGAIVLYLLLQRRSDPDNARTIEAPPVPVPSAGSWAGAASLYLYAITFSLAYVNVEAGVGALILFGAVQITMLLYGILKGERIAPLSIMGLFVSIAGLVYLLLPGSSAPPLGSALLMTVAGASWGWYSVLGKAVANPLATTAGNFARAIPLALLTALPFLDSLEWDGYGVLYAVLSGAIASGMGYAIWYDVIKKLTVLKASSVQLCVPILTALIGVGLLGEPLTLRLVLACIAVLGGIVLVLIGKQRKP</sequence>
<dbReference type="OrthoDB" id="321830at2"/>
<dbReference type="PANTHER" id="PTHR32322:SF9">
    <property type="entry name" value="AMINO-ACID METABOLITE EFFLUX PUMP-RELATED"/>
    <property type="match status" value="1"/>
</dbReference>
<keyword evidence="2 5" id="KW-0812">Transmembrane</keyword>
<dbReference type="Proteomes" id="UP000234328">
    <property type="component" value="Unassembled WGS sequence"/>
</dbReference>
<comment type="caution">
    <text evidence="7">The sequence shown here is derived from an EMBL/GenBank/DDBJ whole genome shotgun (WGS) entry which is preliminary data.</text>
</comment>
<feature type="transmembrane region" description="Helical" evidence="5">
    <location>
        <begin position="74"/>
        <end position="96"/>
    </location>
</feature>
<reference evidence="7 8" key="1">
    <citation type="submission" date="2017-10" db="EMBL/GenBank/DDBJ databases">
        <title>Two draft genome sequences of Pusillimonas sp. strains isolated from a nitrate- and radionuclide-contaminated groundwater in Russia.</title>
        <authorList>
            <person name="Grouzdev D.S."/>
            <person name="Tourova T.P."/>
            <person name="Goeva M.A."/>
            <person name="Babich T.L."/>
            <person name="Sokolova D.S."/>
            <person name="Abdullin R."/>
            <person name="Poltaraus A.B."/>
            <person name="Toshchakov S.V."/>
            <person name="Nazina T.N."/>
        </authorList>
    </citation>
    <scope>NUCLEOTIDE SEQUENCE [LARGE SCALE GENOMIC DNA]</scope>
    <source>
        <strain evidence="7 8">JR1/69-2-13</strain>
    </source>
</reference>
<accession>A0A2N4UBG1</accession>
<feature type="domain" description="EamA" evidence="6">
    <location>
        <begin position="157"/>
        <end position="285"/>
    </location>
</feature>
<evidence type="ECO:0000256" key="5">
    <source>
        <dbReference type="SAM" id="Phobius"/>
    </source>
</evidence>
<keyword evidence="4 5" id="KW-0472">Membrane</keyword>
<organism evidence="7 8">
    <name type="scientific">Pollutimonas nitritireducens</name>
    <dbReference type="NCBI Taxonomy" id="2045209"/>
    <lineage>
        <taxon>Bacteria</taxon>
        <taxon>Pseudomonadati</taxon>
        <taxon>Pseudomonadota</taxon>
        <taxon>Betaproteobacteria</taxon>
        <taxon>Burkholderiales</taxon>
        <taxon>Alcaligenaceae</taxon>
        <taxon>Pollutimonas</taxon>
    </lineage>
</organism>
<feature type="transmembrane region" description="Helical" evidence="5">
    <location>
        <begin position="243"/>
        <end position="262"/>
    </location>
</feature>
<evidence type="ECO:0000256" key="2">
    <source>
        <dbReference type="ARBA" id="ARBA00022692"/>
    </source>
</evidence>
<dbReference type="GO" id="GO:0016020">
    <property type="term" value="C:membrane"/>
    <property type="evidence" value="ECO:0007669"/>
    <property type="project" value="UniProtKB-SubCell"/>
</dbReference>
<feature type="transmembrane region" description="Helical" evidence="5">
    <location>
        <begin position="152"/>
        <end position="170"/>
    </location>
</feature>
<dbReference type="InterPro" id="IPR000620">
    <property type="entry name" value="EamA_dom"/>
</dbReference>